<gene>
    <name evidence="3" type="ORF">THAOC_19755</name>
</gene>
<reference evidence="3 4" key="1">
    <citation type="journal article" date="2012" name="Genome Biol.">
        <title>Genome and low-iron response of an oceanic diatom adapted to chronic iron limitation.</title>
        <authorList>
            <person name="Lommer M."/>
            <person name="Specht M."/>
            <person name="Roy A.S."/>
            <person name="Kraemer L."/>
            <person name="Andreson R."/>
            <person name="Gutowska M.A."/>
            <person name="Wolf J."/>
            <person name="Bergner S.V."/>
            <person name="Schilhabel M.B."/>
            <person name="Klostermeier U.C."/>
            <person name="Beiko R.G."/>
            <person name="Rosenstiel P."/>
            <person name="Hippler M."/>
            <person name="Laroche J."/>
        </authorList>
    </citation>
    <scope>NUCLEOTIDE SEQUENCE [LARGE SCALE GENOMIC DNA]</scope>
    <source>
        <strain evidence="3 4">CCMP1005</strain>
    </source>
</reference>
<dbReference type="PANTHER" id="PTHR47683:SF2">
    <property type="entry name" value="RNA-BINDING S4 DOMAIN-CONTAINING PROTEIN"/>
    <property type="match status" value="1"/>
</dbReference>
<name>K0S533_THAOC</name>
<dbReference type="OMA" id="GQEEHQH"/>
<dbReference type="Gene3D" id="3.30.70.1560">
    <property type="entry name" value="Alpha-L RNA-binding motif"/>
    <property type="match status" value="1"/>
</dbReference>
<proteinExistence type="predicted"/>
<dbReference type="SUPFAM" id="SSF55120">
    <property type="entry name" value="Pseudouridine synthase"/>
    <property type="match status" value="1"/>
</dbReference>
<accession>K0S533</accession>
<dbReference type="Proteomes" id="UP000266841">
    <property type="component" value="Unassembled WGS sequence"/>
</dbReference>
<protein>
    <recommendedName>
        <fullName evidence="2">Pseudouridine synthase RsuA/RluA-like domain-containing protein</fullName>
    </recommendedName>
</protein>
<dbReference type="InterPro" id="IPR006145">
    <property type="entry name" value="PsdUridine_synth_RsuA/RluA"/>
</dbReference>
<evidence type="ECO:0000313" key="3">
    <source>
        <dbReference type="EMBL" id="EJK59969.1"/>
    </source>
</evidence>
<keyword evidence="4" id="KW-1185">Reference proteome</keyword>
<sequence length="386" mass="43720">MLTTIRNHRVSMKRMHRCIHKDVTNPTSIRLSKRMAELGIASRREATRLLKEASQCQGSIQHLSEVIYLRGKPVLGGTAVKVPSDEEYIEVKSGRRDFSESEAPPVLRKFVPYQHRAWEEISGDTIILNKPVGFVSGQEEHQHVPAVRLLTKDNLYIGSEETLKKGDGLRFSRKKWTNLDSMTSSIPKRVRSSLSKEELNGEEGKGKATLSGYAPVGRLDINSTGLLVFSRAGVMARRLISPATTVEKEYIITVEPALGPSKLEIADGLSVLPKSTTDLSVLFREGNRLWNDTAFLRPAVKAEWLHVDKDAKWPRKMRLVIKQGRKRQVRRMARELLGLHVLKLERTSVGAIRLGDLPEGKWRSLRREEVQAIFADPLQKTRERRN</sequence>
<dbReference type="GO" id="GO:0003723">
    <property type="term" value="F:RNA binding"/>
    <property type="evidence" value="ECO:0007669"/>
    <property type="project" value="InterPro"/>
</dbReference>
<dbReference type="Pfam" id="PF00849">
    <property type="entry name" value="PseudoU_synth_2"/>
    <property type="match status" value="1"/>
</dbReference>
<dbReference type="OrthoDB" id="440619at2759"/>
<keyword evidence="1" id="KW-0413">Isomerase</keyword>
<dbReference type="InterPro" id="IPR020103">
    <property type="entry name" value="PsdUridine_synth_cat_dom_sf"/>
</dbReference>
<organism evidence="3 4">
    <name type="scientific">Thalassiosira oceanica</name>
    <name type="common">Marine diatom</name>
    <dbReference type="NCBI Taxonomy" id="159749"/>
    <lineage>
        <taxon>Eukaryota</taxon>
        <taxon>Sar</taxon>
        <taxon>Stramenopiles</taxon>
        <taxon>Ochrophyta</taxon>
        <taxon>Bacillariophyta</taxon>
        <taxon>Coscinodiscophyceae</taxon>
        <taxon>Thalassiosirophycidae</taxon>
        <taxon>Thalassiosirales</taxon>
        <taxon>Thalassiosiraceae</taxon>
        <taxon>Thalassiosira</taxon>
    </lineage>
</organism>
<dbReference type="EMBL" id="AGNL01021894">
    <property type="protein sequence ID" value="EJK59969.1"/>
    <property type="molecule type" value="Genomic_DNA"/>
</dbReference>
<evidence type="ECO:0000313" key="4">
    <source>
        <dbReference type="Proteomes" id="UP000266841"/>
    </source>
</evidence>
<dbReference type="InterPro" id="IPR050343">
    <property type="entry name" value="RsuA_PseudoU_synthase"/>
</dbReference>
<dbReference type="eggNOG" id="ENOG502QQ1B">
    <property type="taxonomic scope" value="Eukaryota"/>
</dbReference>
<comment type="caution">
    <text evidence="3">The sequence shown here is derived from an EMBL/GenBank/DDBJ whole genome shotgun (WGS) entry which is preliminary data.</text>
</comment>
<dbReference type="Gene3D" id="3.30.70.580">
    <property type="entry name" value="Pseudouridine synthase I, catalytic domain, N-terminal subdomain"/>
    <property type="match status" value="1"/>
</dbReference>
<dbReference type="AlphaFoldDB" id="K0S533"/>
<evidence type="ECO:0000256" key="1">
    <source>
        <dbReference type="ARBA" id="ARBA00023235"/>
    </source>
</evidence>
<feature type="domain" description="Pseudouridine synthase RsuA/RluA-like" evidence="2">
    <location>
        <begin position="125"/>
        <end position="333"/>
    </location>
</feature>
<dbReference type="InterPro" id="IPR020094">
    <property type="entry name" value="TruA/RsuA/RluB/E/F_N"/>
</dbReference>
<dbReference type="InterPro" id="IPR042092">
    <property type="entry name" value="PsdUridine_s_RsuA/RluB/E/F_cat"/>
</dbReference>
<dbReference type="GO" id="GO:0001522">
    <property type="term" value="P:pseudouridine synthesis"/>
    <property type="evidence" value="ECO:0007669"/>
    <property type="project" value="InterPro"/>
</dbReference>
<dbReference type="GO" id="GO:0009982">
    <property type="term" value="F:pseudouridine synthase activity"/>
    <property type="evidence" value="ECO:0007669"/>
    <property type="project" value="InterPro"/>
</dbReference>
<evidence type="ECO:0000259" key="2">
    <source>
        <dbReference type="Pfam" id="PF00849"/>
    </source>
</evidence>
<dbReference type="PANTHER" id="PTHR47683">
    <property type="entry name" value="PSEUDOURIDINE SYNTHASE FAMILY PROTEIN-RELATED"/>
    <property type="match status" value="1"/>
</dbReference>